<dbReference type="EMBL" id="NBWC01000014">
    <property type="protein sequence ID" value="ORL64288.1"/>
    <property type="molecule type" value="Genomic_DNA"/>
</dbReference>
<gene>
    <name evidence="1" type="ORF">B7H17_11835</name>
</gene>
<dbReference type="OrthoDB" id="6555425at2"/>
<dbReference type="RefSeq" id="WP_084856212.1">
    <property type="nucleotide sequence ID" value="NZ_JAOTEI010000007.1"/>
</dbReference>
<dbReference type="Proteomes" id="UP000193675">
    <property type="component" value="Unassembled WGS sequence"/>
</dbReference>
<proteinExistence type="predicted"/>
<comment type="caution">
    <text evidence="1">The sequence shown here is derived from an EMBL/GenBank/DDBJ whole genome shotgun (WGS) entry which is preliminary data.</text>
</comment>
<organism evidence="1 2">
    <name type="scientific">Pseudomonas putida</name>
    <name type="common">Arthrobacter siderocapsulatus</name>
    <dbReference type="NCBI Taxonomy" id="303"/>
    <lineage>
        <taxon>Bacteria</taxon>
        <taxon>Pseudomonadati</taxon>
        <taxon>Pseudomonadota</taxon>
        <taxon>Gammaproteobacteria</taxon>
        <taxon>Pseudomonadales</taxon>
        <taxon>Pseudomonadaceae</taxon>
        <taxon>Pseudomonas</taxon>
    </lineage>
</organism>
<protein>
    <submittedName>
        <fullName evidence="1">Lipopolysaccharide biosynthesis protein</fullName>
    </submittedName>
</protein>
<accession>A0A1X0ZX63</accession>
<dbReference type="Gene3D" id="3.90.1480.10">
    <property type="entry name" value="Alpha-2,3-sialyltransferase"/>
    <property type="match status" value="1"/>
</dbReference>
<reference evidence="1 2" key="1">
    <citation type="submission" date="2017-04" db="EMBL/GenBank/DDBJ databases">
        <title>Presence of VIM-2 positive Pseudomonas species in chickens and their surrounding environment.</title>
        <authorList>
            <person name="Zhang R."/>
        </authorList>
    </citation>
    <scope>NUCLEOTIDE SEQUENCE [LARGE SCALE GENOMIC DNA]</scope>
    <source>
        <strain evidence="1 2">DZ-C18</strain>
    </source>
</reference>
<evidence type="ECO:0000313" key="1">
    <source>
        <dbReference type="EMBL" id="ORL64288.1"/>
    </source>
</evidence>
<evidence type="ECO:0000313" key="2">
    <source>
        <dbReference type="Proteomes" id="UP000193675"/>
    </source>
</evidence>
<name>A0A1X0ZX63_PSEPU</name>
<sequence length="258" mass="29236">MRTASSLSERAEEFEKCRNIASGPVILLASGVSAKHFPIDEFPNVPIIAMNGSIAMLDTAGTNPFFYVCTDRDFSRQQPQLFAQAMAKSQRVAMWQDQYETLSAPPAGEVFFLHKAPDLSFFQRYVHRDQALVRNRNSLDRRARSLGFSKDLSHGFFDARTVAYVALQIAYHVGFSRVFLVGVDLDQSAGRFYEKDDSHRSPCGLDQHFEERILPSFELTARQVVGERFRIYNLSARSRIPESVVPKITLEAFRGMVN</sequence>
<dbReference type="AlphaFoldDB" id="A0A1X0ZX63"/>